<feature type="compositionally biased region" description="Basic residues" evidence="1">
    <location>
        <begin position="1"/>
        <end position="15"/>
    </location>
</feature>
<dbReference type="EMBL" id="JAWDGP010006108">
    <property type="protein sequence ID" value="KAK3747112.1"/>
    <property type="molecule type" value="Genomic_DNA"/>
</dbReference>
<accession>A0AAE0YIE4</accession>
<evidence type="ECO:0000313" key="3">
    <source>
        <dbReference type="Proteomes" id="UP001283361"/>
    </source>
</evidence>
<organism evidence="2 3">
    <name type="scientific">Elysia crispata</name>
    <name type="common">lettuce slug</name>
    <dbReference type="NCBI Taxonomy" id="231223"/>
    <lineage>
        <taxon>Eukaryota</taxon>
        <taxon>Metazoa</taxon>
        <taxon>Spiralia</taxon>
        <taxon>Lophotrochozoa</taxon>
        <taxon>Mollusca</taxon>
        <taxon>Gastropoda</taxon>
        <taxon>Heterobranchia</taxon>
        <taxon>Euthyneura</taxon>
        <taxon>Panpulmonata</taxon>
        <taxon>Sacoglossa</taxon>
        <taxon>Placobranchoidea</taxon>
        <taxon>Plakobranchidae</taxon>
        <taxon>Elysia</taxon>
    </lineage>
</organism>
<gene>
    <name evidence="2" type="ORF">RRG08_046499</name>
</gene>
<protein>
    <submittedName>
        <fullName evidence="2">Uncharacterized protein</fullName>
    </submittedName>
</protein>
<feature type="region of interest" description="Disordered" evidence="1">
    <location>
        <begin position="1"/>
        <end position="50"/>
    </location>
</feature>
<evidence type="ECO:0000313" key="2">
    <source>
        <dbReference type="EMBL" id="KAK3747112.1"/>
    </source>
</evidence>
<keyword evidence="3" id="KW-1185">Reference proteome</keyword>
<dbReference type="Proteomes" id="UP001283361">
    <property type="component" value="Unassembled WGS sequence"/>
</dbReference>
<feature type="compositionally biased region" description="Polar residues" evidence="1">
    <location>
        <begin position="35"/>
        <end position="50"/>
    </location>
</feature>
<dbReference type="AlphaFoldDB" id="A0AAE0YIE4"/>
<sequence>MVKPRKDRQRKRKFYGNRFTPSKTNDEKRSRSDDNGLQNGSGSEHCQQTQASSSSFRKLSLDLGEQAPQCSRSRSICDDAQPDEKLTGFRLFRLECIINFFQSFPCPSCLNSQELEDNFYVTEKLNGINSSLTLVCRSCKATVKLQKSGFRKLDSNRVTAAEKQIRKGNKQKRAQRTIMAVQEENGDDSYLAGGH</sequence>
<evidence type="ECO:0000256" key="1">
    <source>
        <dbReference type="SAM" id="MobiDB-lite"/>
    </source>
</evidence>
<proteinExistence type="predicted"/>
<name>A0AAE0YIE4_9GAST</name>
<comment type="caution">
    <text evidence="2">The sequence shown here is derived from an EMBL/GenBank/DDBJ whole genome shotgun (WGS) entry which is preliminary data.</text>
</comment>
<feature type="compositionally biased region" description="Basic and acidic residues" evidence="1">
    <location>
        <begin position="24"/>
        <end position="34"/>
    </location>
</feature>
<reference evidence="2" key="1">
    <citation type="journal article" date="2023" name="G3 (Bethesda)">
        <title>A reference genome for the long-term kleptoplast-retaining sea slug Elysia crispata morphotype clarki.</title>
        <authorList>
            <person name="Eastman K.E."/>
            <person name="Pendleton A.L."/>
            <person name="Shaikh M.A."/>
            <person name="Suttiyut T."/>
            <person name="Ogas R."/>
            <person name="Tomko P."/>
            <person name="Gavelis G."/>
            <person name="Widhalm J.R."/>
            <person name="Wisecaver J.H."/>
        </authorList>
    </citation>
    <scope>NUCLEOTIDE SEQUENCE</scope>
    <source>
        <strain evidence="2">ECLA1</strain>
    </source>
</reference>